<protein>
    <recommendedName>
        <fullName evidence="15">TLC domain-containing protein</fullName>
    </recommendedName>
</protein>
<evidence type="ECO:0000256" key="3">
    <source>
        <dbReference type="ARBA" id="ARBA00004991"/>
    </source>
</evidence>
<evidence type="ECO:0000256" key="7">
    <source>
        <dbReference type="ARBA" id="ARBA00022824"/>
    </source>
</evidence>
<dbReference type="GO" id="GO:0005789">
    <property type="term" value="C:endoplasmic reticulum membrane"/>
    <property type="evidence" value="ECO:0007669"/>
    <property type="project" value="UniProtKB-SubCell"/>
</dbReference>
<feature type="transmembrane region" description="Helical" evidence="14">
    <location>
        <begin position="275"/>
        <end position="294"/>
    </location>
</feature>
<comment type="catalytic activity">
    <reaction evidence="11">
        <text>sphinganine + octadecanoyl-CoA = N-(octadecanoyl)-sphinganine + CoA + H(+)</text>
        <dbReference type="Rhea" id="RHEA:36547"/>
        <dbReference type="ChEBI" id="CHEBI:15378"/>
        <dbReference type="ChEBI" id="CHEBI:57287"/>
        <dbReference type="ChEBI" id="CHEBI:57394"/>
        <dbReference type="ChEBI" id="CHEBI:57817"/>
        <dbReference type="ChEBI" id="CHEBI:67033"/>
    </reaction>
    <physiologicalReaction direction="left-to-right" evidence="11">
        <dbReference type="Rhea" id="RHEA:36548"/>
    </physiologicalReaction>
</comment>
<evidence type="ECO:0000256" key="13">
    <source>
        <dbReference type="SAM" id="MobiDB-lite"/>
    </source>
</evidence>
<dbReference type="EMBL" id="JBBPFD010000008">
    <property type="protein sequence ID" value="KAK7916351.1"/>
    <property type="molecule type" value="Genomic_DNA"/>
</dbReference>
<dbReference type="SMART" id="SM00724">
    <property type="entry name" value="TLC"/>
    <property type="match status" value="1"/>
</dbReference>
<keyword evidence="4" id="KW-0444">Lipid biosynthesis</keyword>
<evidence type="ECO:0000256" key="10">
    <source>
        <dbReference type="ARBA" id="ARBA00023136"/>
    </source>
</evidence>
<feature type="transmembrane region" description="Helical" evidence="14">
    <location>
        <begin position="355"/>
        <end position="378"/>
    </location>
</feature>
<dbReference type="CDD" id="cd00086">
    <property type="entry name" value="homeodomain"/>
    <property type="match status" value="1"/>
</dbReference>
<feature type="transmembrane region" description="Helical" evidence="14">
    <location>
        <begin position="235"/>
        <end position="255"/>
    </location>
</feature>
<evidence type="ECO:0000313" key="17">
    <source>
        <dbReference type="Proteomes" id="UP001460270"/>
    </source>
</evidence>
<name>A0AAW0PFV3_9GOBI</name>
<evidence type="ECO:0000256" key="5">
    <source>
        <dbReference type="ARBA" id="ARBA00022679"/>
    </source>
</evidence>
<evidence type="ECO:0000256" key="2">
    <source>
        <dbReference type="ARBA" id="ARBA00004760"/>
    </source>
</evidence>
<comment type="pathway">
    <text evidence="3">Sphingolipid metabolism.</text>
</comment>
<dbReference type="GO" id="GO:0003677">
    <property type="term" value="F:DNA binding"/>
    <property type="evidence" value="ECO:0007669"/>
    <property type="project" value="InterPro"/>
</dbReference>
<comment type="caution">
    <text evidence="16">The sequence shown here is derived from an EMBL/GenBank/DDBJ whole genome shotgun (WGS) entry which is preliminary data.</text>
</comment>
<dbReference type="InterPro" id="IPR006634">
    <property type="entry name" value="TLC-dom"/>
</dbReference>
<dbReference type="SUPFAM" id="SSF46689">
    <property type="entry name" value="Homeodomain-like"/>
    <property type="match status" value="1"/>
</dbReference>
<evidence type="ECO:0000256" key="11">
    <source>
        <dbReference type="ARBA" id="ARBA00049036"/>
    </source>
</evidence>
<dbReference type="FunFam" id="1.10.10.60:FF:000020">
    <property type="entry name" value="Ceramide synthase 5"/>
    <property type="match status" value="1"/>
</dbReference>
<keyword evidence="8 14" id="KW-1133">Transmembrane helix</keyword>
<dbReference type="InterPro" id="IPR009057">
    <property type="entry name" value="Homeodomain-like_sf"/>
</dbReference>
<dbReference type="Pfam" id="PF03798">
    <property type="entry name" value="TRAM_LAG1_CLN8"/>
    <property type="match status" value="1"/>
</dbReference>
<keyword evidence="17" id="KW-1185">Reference proteome</keyword>
<evidence type="ECO:0000256" key="8">
    <source>
        <dbReference type="ARBA" id="ARBA00022989"/>
    </source>
</evidence>
<gene>
    <name evidence="16" type="ORF">WMY93_012112</name>
</gene>
<evidence type="ECO:0000256" key="1">
    <source>
        <dbReference type="ARBA" id="ARBA00004477"/>
    </source>
</evidence>
<keyword evidence="9" id="KW-0443">Lipid metabolism</keyword>
<feature type="compositionally biased region" description="Polar residues" evidence="13">
    <location>
        <begin position="449"/>
        <end position="472"/>
    </location>
</feature>
<dbReference type="GO" id="GO:0050291">
    <property type="term" value="F:sphingosine N-acyltransferase activity"/>
    <property type="evidence" value="ECO:0007669"/>
    <property type="project" value="InterPro"/>
</dbReference>
<dbReference type="InterPro" id="IPR001356">
    <property type="entry name" value="HD"/>
</dbReference>
<keyword evidence="5" id="KW-0808">Transferase</keyword>
<feature type="region of interest" description="Disordered" evidence="13">
    <location>
        <begin position="438"/>
        <end position="472"/>
    </location>
</feature>
<sequence>MWSSYIYFYPPVDVYASHVLLRKAEVTPLPASLTQRAQREHALDVVESVCGTSHQLTTRRGKRSTSGFPVTFWYFGTCACIAAGPLLPKRQDFVVKMAALSAWFWSERFWLPHNVTWADLSEQAPGVEYPKPAHLFTAIPLALVLFGVRILFERIKRRAGNVAETSDSIRYQTRINPLIRSIGSDTIGNPDTRRLDGLSKQLDWDVRKVQRWFRHRRNQEKPSTHTKFCESMWRFTFYFGIFIYGLRFLWQSPWLWDTRHCWYGYPYQSLTSGMYYYYVTELAFYWSLMFSQFIDIQRKDFLVMFIHHLATVSLISFSYANNMVRVGSLVMCVHDVSDFLLEAAKMANYAKYQKVCDSIFIVFGLVFFVTRLIIYPLWVLNSTMFESWDIVGPYPSWWVFNSLLLVLQVLHVIWCYLIARIAIKALARGKVSNDVRSDIESSSEEEADSNGTNGHCPMNSSSVTASGDTRES</sequence>
<feature type="transmembrane region" description="Helical" evidence="14">
    <location>
        <begin position="133"/>
        <end position="152"/>
    </location>
</feature>
<dbReference type="Gene3D" id="1.10.10.60">
    <property type="entry name" value="Homeodomain-like"/>
    <property type="match status" value="1"/>
</dbReference>
<proteinExistence type="predicted"/>
<feature type="transmembrane region" description="Helical" evidence="14">
    <location>
        <begin position="68"/>
        <end position="87"/>
    </location>
</feature>
<accession>A0AAW0PFV3</accession>
<evidence type="ECO:0000313" key="16">
    <source>
        <dbReference type="EMBL" id="KAK7916351.1"/>
    </source>
</evidence>
<evidence type="ECO:0000256" key="12">
    <source>
        <dbReference type="PROSITE-ProRule" id="PRU00205"/>
    </source>
</evidence>
<dbReference type="PANTHER" id="PTHR12560">
    <property type="entry name" value="LONGEVITY ASSURANCE FACTOR 1 LAG1"/>
    <property type="match status" value="1"/>
</dbReference>
<reference evidence="17" key="1">
    <citation type="submission" date="2024-04" db="EMBL/GenBank/DDBJ databases">
        <title>Salinicola lusitanus LLJ914,a marine bacterium isolated from the Okinawa Trough.</title>
        <authorList>
            <person name="Li J."/>
        </authorList>
    </citation>
    <scope>NUCLEOTIDE SEQUENCE [LARGE SCALE GENOMIC DNA]</scope>
</reference>
<dbReference type="PROSITE" id="PS50922">
    <property type="entry name" value="TLC"/>
    <property type="match status" value="1"/>
</dbReference>
<feature type="transmembrane region" description="Helical" evidence="14">
    <location>
        <begin position="398"/>
        <end position="419"/>
    </location>
</feature>
<comment type="pathway">
    <text evidence="2">Lipid metabolism; sphingolipid metabolism.</text>
</comment>
<keyword evidence="6 12" id="KW-0812">Transmembrane</keyword>
<dbReference type="PANTHER" id="PTHR12560:SF8">
    <property type="entry name" value="CERAMIDE SYNTHASE 5"/>
    <property type="match status" value="1"/>
</dbReference>
<evidence type="ECO:0000256" key="4">
    <source>
        <dbReference type="ARBA" id="ARBA00022516"/>
    </source>
</evidence>
<dbReference type="InterPro" id="IPR016439">
    <property type="entry name" value="Lag1/Lac1-like"/>
</dbReference>
<evidence type="ECO:0000256" key="14">
    <source>
        <dbReference type="SAM" id="Phobius"/>
    </source>
</evidence>
<dbReference type="GO" id="GO:0046513">
    <property type="term" value="P:ceramide biosynthetic process"/>
    <property type="evidence" value="ECO:0007669"/>
    <property type="project" value="InterPro"/>
</dbReference>
<organism evidence="16 17">
    <name type="scientific">Mugilogobius chulae</name>
    <name type="common">yellowstripe goby</name>
    <dbReference type="NCBI Taxonomy" id="88201"/>
    <lineage>
        <taxon>Eukaryota</taxon>
        <taxon>Metazoa</taxon>
        <taxon>Chordata</taxon>
        <taxon>Craniata</taxon>
        <taxon>Vertebrata</taxon>
        <taxon>Euteleostomi</taxon>
        <taxon>Actinopterygii</taxon>
        <taxon>Neopterygii</taxon>
        <taxon>Teleostei</taxon>
        <taxon>Neoteleostei</taxon>
        <taxon>Acanthomorphata</taxon>
        <taxon>Gobiaria</taxon>
        <taxon>Gobiiformes</taxon>
        <taxon>Gobioidei</taxon>
        <taxon>Gobiidae</taxon>
        <taxon>Gobionellinae</taxon>
        <taxon>Mugilogobius</taxon>
    </lineage>
</organism>
<comment type="subcellular location">
    <subcellularLocation>
        <location evidence="1">Endoplasmic reticulum membrane</location>
        <topology evidence="1">Multi-pass membrane protein</topology>
    </subcellularLocation>
</comment>
<evidence type="ECO:0000256" key="9">
    <source>
        <dbReference type="ARBA" id="ARBA00023098"/>
    </source>
</evidence>
<dbReference type="Proteomes" id="UP001460270">
    <property type="component" value="Unassembled WGS sequence"/>
</dbReference>
<dbReference type="AlphaFoldDB" id="A0AAW0PFV3"/>
<evidence type="ECO:0000259" key="15">
    <source>
        <dbReference type="PROSITE" id="PS50922"/>
    </source>
</evidence>
<keyword evidence="7" id="KW-0256">Endoplasmic reticulum</keyword>
<keyword evidence="10 12" id="KW-0472">Membrane</keyword>
<feature type="domain" description="TLC" evidence="15">
    <location>
        <begin position="226"/>
        <end position="427"/>
    </location>
</feature>
<evidence type="ECO:0000256" key="6">
    <source>
        <dbReference type="ARBA" id="ARBA00022692"/>
    </source>
</evidence>